<dbReference type="AlphaFoldDB" id="A0A6A6XCQ9"/>
<feature type="compositionally biased region" description="Polar residues" evidence="1">
    <location>
        <begin position="157"/>
        <end position="172"/>
    </location>
</feature>
<protein>
    <submittedName>
        <fullName evidence="2">Uncharacterized protein</fullName>
    </submittedName>
</protein>
<accession>A0A6A6XCQ9</accession>
<name>A0A6A6XCQ9_9PLEO</name>
<sequence>MPGGPETATKREKVVNETLQEPMTAMAHLSEENLRIHNAACPDSGTYSQARLIREDISWTAEHESYRQIFGHFDDSEDGYSNMHDGDIALRRAASLDALKVYAGAFTPLEVDPYAQMAKEALDESHSRFGDLERQDLGQLVSELAHLEVTREDTRESSMGSPRPSSDTLSVSRHTEIRRARKERAENRKRMDARRRGPMDDTKVLRLAVASTAK</sequence>
<dbReference type="Proteomes" id="UP000799757">
    <property type="component" value="Unassembled WGS sequence"/>
</dbReference>
<dbReference type="EMBL" id="MU001926">
    <property type="protein sequence ID" value="KAF2793477.1"/>
    <property type="molecule type" value="Genomic_DNA"/>
</dbReference>
<proteinExistence type="predicted"/>
<keyword evidence="3" id="KW-1185">Reference proteome</keyword>
<reference evidence="2" key="1">
    <citation type="journal article" date="2020" name="Stud. Mycol.">
        <title>101 Dothideomycetes genomes: a test case for predicting lifestyles and emergence of pathogens.</title>
        <authorList>
            <person name="Haridas S."/>
            <person name="Albert R."/>
            <person name="Binder M."/>
            <person name="Bloem J."/>
            <person name="Labutti K."/>
            <person name="Salamov A."/>
            <person name="Andreopoulos B."/>
            <person name="Baker S."/>
            <person name="Barry K."/>
            <person name="Bills G."/>
            <person name="Bluhm B."/>
            <person name="Cannon C."/>
            <person name="Castanera R."/>
            <person name="Culley D."/>
            <person name="Daum C."/>
            <person name="Ezra D."/>
            <person name="Gonzalez J."/>
            <person name="Henrissat B."/>
            <person name="Kuo A."/>
            <person name="Liang C."/>
            <person name="Lipzen A."/>
            <person name="Lutzoni F."/>
            <person name="Magnuson J."/>
            <person name="Mondo S."/>
            <person name="Nolan M."/>
            <person name="Ohm R."/>
            <person name="Pangilinan J."/>
            <person name="Park H.-J."/>
            <person name="Ramirez L."/>
            <person name="Alfaro M."/>
            <person name="Sun H."/>
            <person name="Tritt A."/>
            <person name="Yoshinaga Y."/>
            <person name="Zwiers L.-H."/>
            <person name="Turgeon B."/>
            <person name="Goodwin S."/>
            <person name="Spatafora J."/>
            <person name="Crous P."/>
            <person name="Grigoriev I."/>
        </authorList>
    </citation>
    <scope>NUCLEOTIDE SEQUENCE</scope>
    <source>
        <strain evidence="2">CBS 109.77</strain>
    </source>
</reference>
<dbReference type="OrthoDB" id="3778648at2759"/>
<organism evidence="2 3">
    <name type="scientific">Melanomma pulvis-pyrius CBS 109.77</name>
    <dbReference type="NCBI Taxonomy" id="1314802"/>
    <lineage>
        <taxon>Eukaryota</taxon>
        <taxon>Fungi</taxon>
        <taxon>Dikarya</taxon>
        <taxon>Ascomycota</taxon>
        <taxon>Pezizomycotina</taxon>
        <taxon>Dothideomycetes</taxon>
        <taxon>Pleosporomycetidae</taxon>
        <taxon>Pleosporales</taxon>
        <taxon>Melanommataceae</taxon>
        <taxon>Melanomma</taxon>
    </lineage>
</organism>
<evidence type="ECO:0000313" key="3">
    <source>
        <dbReference type="Proteomes" id="UP000799757"/>
    </source>
</evidence>
<feature type="compositionally biased region" description="Basic and acidic residues" evidence="1">
    <location>
        <begin position="173"/>
        <end position="204"/>
    </location>
</feature>
<evidence type="ECO:0000313" key="2">
    <source>
        <dbReference type="EMBL" id="KAF2793477.1"/>
    </source>
</evidence>
<gene>
    <name evidence="2" type="ORF">K505DRAFT_375323</name>
</gene>
<feature type="region of interest" description="Disordered" evidence="1">
    <location>
        <begin position="148"/>
        <end position="214"/>
    </location>
</feature>
<evidence type="ECO:0000256" key="1">
    <source>
        <dbReference type="SAM" id="MobiDB-lite"/>
    </source>
</evidence>